<comment type="subcellular location">
    <subcellularLocation>
        <location evidence="4">Bud</location>
    </subcellularLocation>
    <subcellularLocation>
        <location evidence="4">Bud neck</location>
    </subcellularLocation>
</comment>
<protein>
    <recommendedName>
        <fullName evidence="4">Exocyst complex protein EXO70</fullName>
    </recommendedName>
</protein>
<evidence type="ECO:0000256" key="4">
    <source>
        <dbReference type="RuleBase" id="RU365026"/>
    </source>
</evidence>
<keyword evidence="2 4" id="KW-0813">Transport</keyword>
<dbReference type="Gene3D" id="1.20.58.1150">
    <property type="match status" value="1"/>
</dbReference>
<gene>
    <name evidence="6" type="ORF">CYFA0S_02e06040g</name>
</gene>
<dbReference type="InterPro" id="IPR004140">
    <property type="entry name" value="Exo70"/>
</dbReference>
<dbReference type="Pfam" id="PF03081">
    <property type="entry name" value="Exo70_C"/>
    <property type="match status" value="1"/>
</dbReference>
<dbReference type="PANTHER" id="PTHR12542">
    <property type="entry name" value="EXOCYST COMPLEX PROTEIN EXO70"/>
    <property type="match status" value="1"/>
</dbReference>
<dbReference type="InterPro" id="IPR046364">
    <property type="entry name" value="Exo70_C"/>
</dbReference>
<keyword evidence="4" id="KW-0653">Protein transport</keyword>
<proteinExistence type="inferred from homology"/>
<keyword evidence="3 4" id="KW-0268">Exocytosis</keyword>
<dbReference type="GO" id="GO:0005546">
    <property type="term" value="F:phosphatidylinositol-4,5-bisphosphate binding"/>
    <property type="evidence" value="ECO:0007669"/>
    <property type="project" value="InterPro"/>
</dbReference>
<reference evidence="6" key="1">
    <citation type="journal article" date="2014" name="Genome Announc.">
        <title>Genome sequence of the yeast Cyberlindnera fabianii (Hansenula fabianii).</title>
        <authorList>
            <person name="Freel K.C."/>
            <person name="Sarilar V."/>
            <person name="Neuveglise C."/>
            <person name="Devillers H."/>
            <person name="Friedrich A."/>
            <person name="Schacherer J."/>
        </authorList>
    </citation>
    <scope>NUCLEOTIDE SEQUENCE</scope>
    <source>
        <strain evidence="6">YJS4271</strain>
    </source>
</reference>
<dbReference type="AlphaFoldDB" id="A0A061AMG9"/>
<organism evidence="6">
    <name type="scientific">Cyberlindnera fabianii</name>
    <name type="common">Yeast</name>
    <name type="synonym">Hansenula fabianii</name>
    <dbReference type="NCBI Taxonomy" id="36022"/>
    <lineage>
        <taxon>Eukaryota</taxon>
        <taxon>Fungi</taxon>
        <taxon>Dikarya</taxon>
        <taxon>Ascomycota</taxon>
        <taxon>Saccharomycotina</taxon>
        <taxon>Saccharomycetes</taxon>
        <taxon>Phaffomycetales</taxon>
        <taxon>Phaffomycetaceae</taxon>
        <taxon>Cyberlindnera</taxon>
    </lineage>
</organism>
<comment type="similarity">
    <text evidence="1 4">Belongs to the EXO70 family.</text>
</comment>
<sequence length="605" mass="69442">MSYIHMSVDVDEADAVVLQESLNKTRTLISQISKSLNKITDSSTRSTKLISPIVERNRNLAVFKKNVGDSMMAVSNVQGIASEAAMYESRLGERVENVKQYITTIHKAEDIMERLQDDEGGGEYKGISENLGKTIMDSEFKLQQMFRELLKPVSTPFDPMVYINDRKPFPYLDDPKIKDLSHIVTYFTGNNNPIDQLYIDNRSRVIRDSLAFLAPFTQHVKKNEKVPYEKGSNGITNYTEALVGFIYNEHSLITDVYKDDHQITPIFNQIMDPHIDAFIKIINNILSAIQRSLANDGLLIFELIDSTTKLQRELRPKLKEVPPKLQQTLDNCRALARTLFRELLNFTDQRIRSLQSLPQDNGVSEATVEVMSKARKFAEYKDGTLSVMTGMKAGSWIPQPKPQWLSKFSSVSQTTVVNDDNPNELLSSFFLDVIDALIISLEIRATQLMKKKQQIGYMLITNITLVEQIISRSEFKNIIDENGMGRLERLKKRALNMFLTGWKQAASYLLDVNIQGKMTSKDREAVKEKFRNFNSEFDDLIKQHKQYNITDPTLKKYLSKEISFIVPLYHRFHDKHAAGDFTKHTEKYIKYDKRAFDQVIDSLGK</sequence>
<dbReference type="InterPro" id="IPR016159">
    <property type="entry name" value="Cullin_repeat-like_dom_sf"/>
</dbReference>
<dbReference type="EMBL" id="LK052887">
    <property type="protein sequence ID" value="CDR38804.1"/>
    <property type="molecule type" value="Genomic_DNA"/>
</dbReference>
<accession>A0A061AMG9</accession>
<dbReference type="GO" id="GO:0000145">
    <property type="term" value="C:exocyst"/>
    <property type="evidence" value="ECO:0007669"/>
    <property type="project" value="InterPro"/>
</dbReference>
<evidence type="ECO:0000259" key="5">
    <source>
        <dbReference type="Pfam" id="PF03081"/>
    </source>
</evidence>
<dbReference type="SUPFAM" id="SSF74788">
    <property type="entry name" value="Cullin repeat-like"/>
    <property type="match status" value="1"/>
</dbReference>
<evidence type="ECO:0000313" key="6">
    <source>
        <dbReference type="EMBL" id="CDR38804.1"/>
    </source>
</evidence>
<evidence type="ECO:0000256" key="3">
    <source>
        <dbReference type="ARBA" id="ARBA00022483"/>
    </source>
</evidence>
<name>A0A061AMG9_CYBFA</name>
<evidence type="ECO:0000256" key="1">
    <source>
        <dbReference type="ARBA" id="ARBA00006756"/>
    </source>
</evidence>
<dbReference type="PhylomeDB" id="A0A061AMG9"/>
<dbReference type="GO" id="GO:0015031">
    <property type="term" value="P:protein transport"/>
    <property type="evidence" value="ECO:0007669"/>
    <property type="project" value="UniProtKB-KW"/>
</dbReference>
<dbReference type="OrthoDB" id="1922221at2759"/>
<comment type="function">
    <text evidence="4">Involved in the secretory pathway as part of the exocyst complex which tethers secretory vesicles to the sites of exocytosis. Also plays a role in the assembly of the exocyst.</text>
</comment>
<dbReference type="Gene3D" id="1.20.1310.30">
    <property type="match status" value="1"/>
</dbReference>
<dbReference type="Gene3D" id="1.20.1280.170">
    <property type="entry name" value="Exocyst complex component Exo70"/>
    <property type="match status" value="1"/>
</dbReference>
<dbReference type="Gene3D" id="1.10.357.60">
    <property type="match status" value="1"/>
</dbReference>
<dbReference type="PANTHER" id="PTHR12542:SF41">
    <property type="entry name" value="EXOCYST COMPLEX COMPONENT 7"/>
    <property type="match status" value="1"/>
</dbReference>
<evidence type="ECO:0000256" key="2">
    <source>
        <dbReference type="ARBA" id="ARBA00022448"/>
    </source>
</evidence>
<dbReference type="GO" id="GO:0005935">
    <property type="term" value="C:cellular bud neck"/>
    <property type="evidence" value="ECO:0007669"/>
    <property type="project" value="UniProtKB-SubCell"/>
</dbReference>
<feature type="domain" description="Exocyst complex subunit Exo70 C-terminal" evidence="5">
    <location>
        <begin position="232"/>
        <end position="601"/>
    </location>
</feature>
<dbReference type="VEuPathDB" id="FungiDB:BON22_0076"/>
<dbReference type="GO" id="GO:0006887">
    <property type="term" value="P:exocytosis"/>
    <property type="evidence" value="ECO:0007669"/>
    <property type="project" value="UniProtKB-KW"/>
</dbReference>